<reference evidence="1" key="2">
    <citation type="submission" date="2023-05" db="EMBL/GenBank/DDBJ databases">
        <authorList>
            <consortium name="Lawrence Berkeley National Laboratory"/>
            <person name="Steindorff A."/>
            <person name="Hensen N."/>
            <person name="Bonometti L."/>
            <person name="Westerberg I."/>
            <person name="Brannstrom I.O."/>
            <person name="Guillou S."/>
            <person name="Cros-Aarteil S."/>
            <person name="Calhoun S."/>
            <person name="Haridas S."/>
            <person name="Kuo A."/>
            <person name="Mondo S."/>
            <person name="Pangilinan J."/>
            <person name="Riley R."/>
            <person name="Labutti K."/>
            <person name="Andreopoulos B."/>
            <person name="Lipzen A."/>
            <person name="Chen C."/>
            <person name="Yanf M."/>
            <person name="Daum C."/>
            <person name="Ng V."/>
            <person name="Clum A."/>
            <person name="Ohm R."/>
            <person name="Martin F."/>
            <person name="Silar P."/>
            <person name="Natvig D."/>
            <person name="Lalanne C."/>
            <person name="Gautier V."/>
            <person name="Ament-Velasquez S.L."/>
            <person name="Kruys A."/>
            <person name="Hutchinson M.I."/>
            <person name="Powell A.J."/>
            <person name="Barry K."/>
            <person name="Miller A.N."/>
            <person name="Grigoriev I.V."/>
            <person name="Debuchy R."/>
            <person name="Gladieux P."/>
            <person name="Thoren M.H."/>
            <person name="Johannesson H."/>
        </authorList>
    </citation>
    <scope>NUCLEOTIDE SEQUENCE</scope>
    <source>
        <strain evidence="1">CBS 103.79</strain>
    </source>
</reference>
<evidence type="ECO:0000313" key="2">
    <source>
        <dbReference type="Proteomes" id="UP001303889"/>
    </source>
</evidence>
<keyword evidence="2" id="KW-1185">Reference proteome</keyword>
<reference evidence="1" key="1">
    <citation type="journal article" date="2023" name="Mol. Phylogenet. Evol.">
        <title>Genome-scale phylogeny and comparative genomics of the fungal order Sordariales.</title>
        <authorList>
            <person name="Hensen N."/>
            <person name="Bonometti L."/>
            <person name="Westerberg I."/>
            <person name="Brannstrom I.O."/>
            <person name="Guillou S."/>
            <person name="Cros-Aarteil S."/>
            <person name="Calhoun S."/>
            <person name="Haridas S."/>
            <person name="Kuo A."/>
            <person name="Mondo S."/>
            <person name="Pangilinan J."/>
            <person name="Riley R."/>
            <person name="LaButti K."/>
            <person name="Andreopoulos B."/>
            <person name="Lipzen A."/>
            <person name="Chen C."/>
            <person name="Yan M."/>
            <person name="Daum C."/>
            <person name="Ng V."/>
            <person name="Clum A."/>
            <person name="Steindorff A."/>
            <person name="Ohm R.A."/>
            <person name="Martin F."/>
            <person name="Silar P."/>
            <person name="Natvig D.O."/>
            <person name="Lalanne C."/>
            <person name="Gautier V."/>
            <person name="Ament-Velasquez S.L."/>
            <person name="Kruys A."/>
            <person name="Hutchinson M.I."/>
            <person name="Powell A.J."/>
            <person name="Barry K."/>
            <person name="Miller A.N."/>
            <person name="Grigoriev I.V."/>
            <person name="Debuchy R."/>
            <person name="Gladieux P."/>
            <person name="Hiltunen Thoren M."/>
            <person name="Johannesson H."/>
        </authorList>
    </citation>
    <scope>NUCLEOTIDE SEQUENCE</scope>
    <source>
        <strain evidence="1">CBS 103.79</strain>
    </source>
</reference>
<dbReference type="AlphaFoldDB" id="A0AAN6MBP0"/>
<organism evidence="1 2">
    <name type="scientific">Staphylotrichum tortipilum</name>
    <dbReference type="NCBI Taxonomy" id="2831512"/>
    <lineage>
        <taxon>Eukaryota</taxon>
        <taxon>Fungi</taxon>
        <taxon>Dikarya</taxon>
        <taxon>Ascomycota</taxon>
        <taxon>Pezizomycotina</taxon>
        <taxon>Sordariomycetes</taxon>
        <taxon>Sordariomycetidae</taxon>
        <taxon>Sordariales</taxon>
        <taxon>Chaetomiaceae</taxon>
        <taxon>Staphylotrichum</taxon>
    </lineage>
</organism>
<dbReference type="EMBL" id="MU856148">
    <property type="protein sequence ID" value="KAK3897504.1"/>
    <property type="molecule type" value="Genomic_DNA"/>
</dbReference>
<proteinExistence type="predicted"/>
<protein>
    <submittedName>
        <fullName evidence="1">Uncharacterized protein</fullName>
    </submittedName>
</protein>
<sequence length="180" mass="19503">MATPAVDAAGLRSPAAAAKELQTIIDRFVRLVRFPAGLGLTAAQIADAIMPSVDAAAFGTHNGKEHKIVEVHATFTAKNSAGKQAFELEIIWDADTPPTNSTQTAHFGWEIYLNKARVYGPGHVFFVPGTVLPNYRMPDLKQIEEPGLRLTKSGVLGTGKVESVTRYYKLEFPKKAVLKA</sequence>
<evidence type="ECO:0000313" key="1">
    <source>
        <dbReference type="EMBL" id="KAK3897504.1"/>
    </source>
</evidence>
<comment type="caution">
    <text evidence="1">The sequence shown here is derived from an EMBL/GenBank/DDBJ whole genome shotgun (WGS) entry which is preliminary data.</text>
</comment>
<accession>A0AAN6MBP0</accession>
<gene>
    <name evidence="1" type="ORF">C8A05DRAFT_19753</name>
</gene>
<dbReference type="Proteomes" id="UP001303889">
    <property type="component" value="Unassembled WGS sequence"/>
</dbReference>
<name>A0AAN6MBP0_9PEZI</name>